<evidence type="ECO:0000313" key="2">
    <source>
        <dbReference type="Proteomes" id="UP000635606"/>
    </source>
</evidence>
<dbReference type="InterPro" id="IPR011009">
    <property type="entry name" value="Kinase-like_dom_sf"/>
</dbReference>
<evidence type="ECO:0000313" key="1">
    <source>
        <dbReference type="EMBL" id="GIJ74134.1"/>
    </source>
</evidence>
<dbReference type="SUPFAM" id="SSF56112">
    <property type="entry name" value="Protein kinase-like (PK-like)"/>
    <property type="match status" value="1"/>
</dbReference>
<dbReference type="Gene3D" id="3.90.1200.10">
    <property type="match status" value="1"/>
</dbReference>
<name>A0A8J4A1M9_9ACTN</name>
<dbReference type="EMBL" id="BOPH01000129">
    <property type="protein sequence ID" value="GIJ74134.1"/>
    <property type="molecule type" value="Genomic_DNA"/>
</dbReference>
<protein>
    <recommendedName>
        <fullName evidence="3">Aminoglycoside phosphotransferase</fullName>
    </recommendedName>
</protein>
<proteinExistence type="predicted"/>
<comment type="caution">
    <text evidence="1">The sequence shown here is derived from an EMBL/GenBank/DDBJ whole genome shotgun (WGS) entry which is preliminary data.</text>
</comment>
<keyword evidence="2" id="KW-1185">Reference proteome</keyword>
<sequence length="268" mass="29091">MPTTRITYDDLPGRVRSAIEEVTGPVASAVSATEGFNSAVAARLSTPTGERFCKALPADHRQVWTQRREAAIAPHLKDVAPEVRAHLEVDGWDVLLFEALDGYHADYRPGSPDLPAVATLLETIAALPRPPVDLRDMRQRLRDYVEDSADLRHFAGSTLVHTDLNNANVIVGDGRAWIVDWGWASCGAAWLDPAYWVLWLVAAGHDPAAAEQQASAVPAWHVAPPEAITTFACAQANLWNEIAAAKTEDPWTARLAGAAKQWAALRAV</sequence>
<evidence type="ECO:0008006" key="3">
    <source>
        <dbReference type="Google" id="ProtNLM"/>
    </source>
</evidence>
<gene>
    <name evidence="1" type="ORF">Voc01_090510</name>
</gene>
<reference evidence="1" key="1">
    <citation type="submission" date="2021-01" db="EMBL/GenBank/DDBJ databases">
        <title>Whole genome shotgun sequence of Virgisporangium ochraceum NBRC 16418.</title>
        <authorList>
            <person name="Komaki H."/>
            <person name="Tamura T."/>
        </authorList>
    </citation>
    <scope>NUCLEOTIDE SEQUENCE</scope>
    <source>
        <strain evidence="1">NBRC 16418</strain>
    </source>
</reference>
<dbReference type="Proteomes" id="UP000635606">
    <property type="component" value="Unassembled WGS sequence"/>
</dbReference>
<dbReference type="AlphaFoldDB" id="A0A8J4A1M9"/>
<dbReference type="RefSeq" id="WP_203933936.1">
    <property type="nucleotide sequence ID" value="NZ_BOPH01000129.1"/>
</dbReference>
<organism evidence="1 2">
    <name type="scientific">Virgisporangium ochraceum</name>
    <dbReference type="NCBI Taxonomy" id="65505"/>
    <lineage>
        <taxon>Bacteria</taxon>
        <taxon>Bacillati</taxon>
        <taxon>Actinomycetota</taxon>
        <taxon>Actinomycetes</taxon>
        <taxon>Micromonosporales</taxon>
        <taxon>Micromonosporaceae</taxon>
        <taxon>Virgisporangium</taxon>
    </lineage>
</organism>
<accession>A0A8J4A1M9</accession>